<evidence type="ECO:0000256" key="2">
    <source>
        <dbReference type="ARBA" id="ARBA00010441"/>
    </source>
</evidence>
<evidence type="ECO:0000256" key="3">
    <source>
        <dbReference type="ARBA" id="ARBA00022679"/>
    </source>
</evidence>
<comment type="similarity">
    <text evidence="2 5">Belongs to the CDP-alcohol phosphatidyltransferase class-I family.</text>
</comment>
<dbReference type="PANTHER" id="PTHR10414:SF77">
    <property type="entry name" value="CDP-ALCOHOL PHOSPHATIDYLTRANSFERASE FAMILY PROTEIN"/>
    <property type="match status" value="1"/>
</dbReference>
<dbReference type="InterPro" id="IPR000462">
    <property type="entry name" value="CDP-OH_P_trans"/>
</dbReference>
<dbReference type="GO" id="GO:0008654">
    <property type="term" value="P:phospholipid biosynthetic process"/>
    <property type="evidence" value="ECO:0007669"/>
    <property type="project" value="InterPro"/>
</dbReference>
<dbReference type="Pfam" id="PF01066">
    <property type="entry name" value="CDP-OH_P_transf"/>
    <property type="match status" value="1"/>
</dbReference>
<gene>
    <name evidence="7" type="ORF">AYI70_g4706</name>
</gene>
<comment type="caution">
    <text evidence="7">The sequence shown here is derived from an EMBL/GenBank/DDBJ whole genome shotgun (WGS) entry which is preliminary data.</text>
</comment>
<dbReference type="STRING" id="133412.A0A1R1XXU0"/>
<feature type="transmembrane region" description="Helical" evidence="6">
    <location>
        <begin position="176"/>
        <end position="199"/>
    </location>
</feature>
<evidence type="ECO:0000313" key="7">
    <source>
        <dbReference type="EMBL" id="OMJ19501.1"/>
    </source>
</evidence>
<keyword evidence="6" id="KW-1133">Transmembrane helix</keyword>
<proteinExistence type="inferred from homology"/>
<dbReference type="Proteomes" id="UP000187283">
    <property type="component" value="Unassembled WGS sequence"/>
</dbReference>
<dbReference type="InterPro" id="IPR014472">
    <property type="entry name" value="CHOPT"/>
</dbReference>
<dbReference type="PROSITE" id="PS00379">
    <property type="entry name" value="CDP_ALCOHOL_P_TRANSF"/>
    <property type="match status" value="1"/>
</dbReference>
<dbReference type="Gene3D" id="1.20.120.1760">
    <property type="match status" value="1"/>
</dbReference>
<dbReference type="AlphaFoldDB" id="A0A1R1XXU0"/>
<keyword evidence="8" id="KW-1185">Reference proteome</keyword>
<feature type="transmembrane region" description="Helical" evidence="6">
    <location>
        <begin position="211"/>
        <end position="235"/>
    </location>
</feature>
<dbReference type="GO" id="GO:0016020">
    <property type="term" value="C:membrane"/>
    <property type="evidence" value="ECO:0007669"/>
    <property type="project" value="UniProtKB-SubCell"/>
</dbReference>
<dbReference type="OrthoDB" id="196717at2759"/>
<feature type="transmembrane region" description="Helical" evidence="6">
    <location>
        <begin position="284"/>
        <end position="305"/>
    </location>
</feature>
<dbReference type="InterPro" id="IPR043130">
    <property type="entry name" value="CDP-OH_PTrfase_TM_dom"/>
</dbReference>
<sequence length="313" mass="35467">MFEIADIFLILIFVPDLTGPAPSWVYFCFGLGMWLYSTFDNVDGKQARRTNSSSPLGELFDHGCDALNCIVGALVQAAALGTGISYTTLLMSFLTTMVFYFSTWEEYHTGVMYLGYINGPTEFIVLACLASFMSGIFGPQIWSYEIIKLIPFFKTFVPQGTTIIQFILHSCKKRHIPFLSTLTQLLPYFTLAATCFVWAHTSKIIIPNNHLLLFLFTAMFAFGRITSKIILAHLIKGEFPMFTVQMIPLAAGSLISLFGLFTPFTELVFLWMSFIFVMSAYFHWAYVVIDIFCTFLGIQCFKITYSPILQQQQ</sequence>
<feature type="transmembrane region" description="Helical" evidence="6">
    <location>
        <begin position="247"/>
        <end position="272"/>
    </location>
</feature>
<accession>A0A1R1XXU0</accession>
<reference evidence="7 8" key="1">
    <citation type="submission" date="2017-01" db="EMBL/GenBank/DDBJ databases">
        <authorList>
            <person name="Mah S.A."/>
            <person name="Swanson W.J."/>
            <person name="Moy G.W."/>
            <person name="Vacquier V.D."/>
        </authorList>
    </citation>
    <scope>NUCLEOTIDE SEQUENCE [LARGE SCALE GENOMIC DNA]</scope>
    <source>
        <strain evidence="7 8">GSMNP</strain>
    </source>
</reference>
<feature type="transmembrane region" description="Helical" evidence="6">
    <location>
        <begin position="84"/>
        <end position="103"/>
    </location>
</feature>
<dbReference type="PANTHER" id="PTHR10414">
    <property type="entry name" value="ETHANOLAMINEPHOSPHOTRANSFERASE"/>
    <property type="match status" value="1"/>
</dbReference>
<dbReference type="InterPro" id="IPR048254">
    <property type="entry name" value="CDP_ALCOHOL_P_TRANSF_CS"/>
</dbReference>
<evidence type="ECO:0000313" key="8">
    <source>
        <dbReference type="Proteomes" id="UP000187283"/>
    </source>
</evidence>
<organism evidence="7 8">
    <name type="scientific">Smittium culicis</name>
    <dbReference type="NCBI Taxonomy" id="133412"/>
    <lineage>
        <taxon>Eukaryota</taxon>
        <taxon>Fungi</taxon>
        <taxon>Fungi incertae sedis</taxon>
        <taxon>Zoopagomycota</taxon>
        <taxon>Kickxellomycotina</taxon>
        <taxon>Harpellomycetes</taxon>
        <taxon>Harpellales</taxon>
        <taxon>Legeriomycetaceae</taxon>
        <taxon>Smittium</taxon>
    </lineage>
</organism>
<evidence type="ECO:0000256" key="1">
    <source>
        <dbReference type="ARBA" id="ARBA00004370"/>
    </source>
</evidence>
<evidence type="ECO:0000256" key="6">
    <source>
        <dbReference type="SAM" id="Phobius"/>
    </source>
</evidence>
<keyword evidence="3 5" id="KW-0808">Transferase</keyword>
<name>A0A1R1XXU0_9FUNG</name>
<dbReference type="EMBL" id="LSSN01001469">
    <property type="protein sequence ID" value="OMJ19501.1"/>
    <property type="molecule type" value="Genomic_DNA"/>
</dbReference>
<feature type="transmembrane region" description="Helical" evidence="6">
    <location>
        <begin position="123"/>
        <end position="144"/>
    </location>
</feature>
<keyword evidence="4 6" id="KW-0472">Membrane</keyword>
<dbReference type="GO" id="GO:0016780">
    <property type="term" value="F:phosphotransferase activity, for other substituted phosphate groups"/>
    <property type="evidence" value="ECO:0007669"/>
    <property type="project" value="InterPro"/>
</dbReference>
<comment type="subcellular location">
    <subcellularLocation>
        <location evidence="1">Membrane</location>
    </subcellularLocation>
</comment>
<evidence type="ECO:0000256" key="5">
    <source>
        <dbReference type="RuleBase" id="RU003750"/>
    </source>
</evidence>
<keyword evidence="6" id="KW-0812">Transmembrane</keyword>
<protein>
    <submittedName>
        <fullName evidence="7">Putative CDP-alcohol phosphatidyltransferase class-I family protein 3</fullName>
    </submittedName>
</protein>
<evidence type="ECO:0000256" key="4">
    <source>
        <dbReference type="ARBA" id="ARBA00023136"/>
    </source>
</evidence>